<sequence>MHSNRNGPTLGKDFISASKSFSPVKFPNVVMILLVVDVIFTPVVGSPFALNGLRMDAPIDRVYEVV</sequence>
<dbReference type="AlphaFoldDB" id="A0A914E8Z6"/>
<keyword evidence="2" id="KW-1185">Reference proteome</keyword>
<accession>A0A914E8Z6</accession>
<dbReference type="Proteomes" id="UP000887540">
    <property type="component" value="Unplaced"/>
</dbReference>
<keyword evidence="1" id="KW-0472">Membrane</keyword>
<feature type="transmembrane region" description="Helical" evidence="1">
    <location>
        <begin position="29"/>
        <end position="50"/>
    </location>
</feature>
<proteinExistence type="predicted"/>
<dbReference type="WBParaSite" id="ACRNAN_scaffold6564.g27737.t1">
    <property type="protein sequence ID" value="ACRNAN_scaffold6564.g27737.t1"/>
    <property type="gene ID" value="ACRNAN_scaffold6564.g27737"/>
</dbReference>
<reference evidence="3" key="1">
    <citation type="submission" date="2022-11" db="UniProtKB">
        <authorList>
            <consortium name="WormBaseParasite"/>
        </authorList>
    </citation>
    <scope>IDENTIFICATION</scope>
</reference>
<organism evidence="2 3">
    <name type="scientific">Acrobeloides nanus</name>
    <dbReference type="NCBI Taxonomy" id="290746"/>
    <lineage>
        <taxon>Eukaryota</taxon>
        <taxon>Metazoa</taxon>
        <taxon>Ecdysozoa</taxon>
        <taxon>Nematoda</taxon>
        <taxon>Chromadorea</taxon>
        <taxon>Rhabditida</taxon>
        <taxon>Tylenchina</taxon>
        <taxon>Cephalobomorpha</taxon>
        <taxon>Cephaloboidea</taxon>
        <taxon>Cephalobidae</taxon>
        <taxon>Acrobeloides</taxon>
    </lineage>
</organism>
<keyword evidence="1" id="KW-1133">Transmembrane helix</keyword>
<evidence type="ECO:0000256" key="1">
    <source>
        <dbReference type="SAM" id="Phobius"/>
    </source>
</evidence>
<evidence type="ECO:0000313" key="3">
    <source>
        <dbReference type="WBParaSite" id="ACRNAN_scaffold6564.g27737.t1"/>
    </source>
</evidence>
<name>A0A914E8Z6_9BILA</name>
<protein>
    <submittedName>
        <fullName evidence="3">Uncharacterized protein</fullName>
    </submittedName>
</protein>
<keyword evidence="1" id="KW-0812">Transmembrane</keyword>
<evidence type="ECO:0000313" key="2">
    <source>
        <dbReference type="Proteomes" id="UP000887540"/>
    </source>
</evidence>